<gene>
    <name evidence="7" type="ORF">CLV34_2464</name>
</gene>
<name>A0A2M8W6J0_9MICO</name>
<keyword evidence="4 5" id="KW-0546">Nucleotide metabolism</keyword>
<dbReference type="GO" id="GO:0043103">
    <property type="term" value="P:hypoxanthine salvage"/>
    <property type="evidence" value="ECO:0007669"/>
    <property type="project" value="UniProtKB-UniRule"/>
</dbReference>
<feature type="binding site" evidence="5">
    <location>
        <position position="278"/>
    </location>
    <ligand>
        <name>Zn(2+)</name>
        <dbReference type="ChEBI" id="CHEBI:29105"/>
        <note>catalytic</note>
    </ligand>
</feature>
<dbReference type="SUPFAM" id="SSF51556">
    <property type="entry name" value="Metallo-dependent hydrolases"/>
    <property type="match status" value="1"/>
</dbReference>
<dbReference type="InterPro" id="IPR028892">
    <property type="entry name" value="ADE"/>
</dbReference>
<dbReference type="OrthoDB" id="105475at2"/>
<evidence type="ECO:0000313" key="7">
    <source>
        <dbReference type="EMBL" id="PJI86547.1"/>
    </source>
</evidence>
<dbReference type="GO" id="GO:0000034">
    <property type="term" value="F:adenine deaminase activity"/>
    <property type="evidence" value="ECO:0007669"/>
    <property type="project" value="UniProtKB-UniRule"/>
</dbReference>
<accession>A0A2M8W6J0</accession>
<feature type="domain" description="Adenosine deaminase" evidence="6">
    <location>
        <begin position="12"/>
        <end position="333"/>
    </location>
</feature>
<dbReference type="InterPro" id="IPR006330">
    <property type="entry name" value="Ado/ade_deaminase"/>
</dbReference>
<dbReference type="HAMAP" id="MF_01962">
    <property type="entry name" value="Adenine_deaminase"/>
    <property type="match status" value="1"/>
</dbReference>
<comment type="function">
    <text evidence="5">Catalyzes the hydrolytic deamination of adenine to hypoxanthine. Plays an important role in the purine salvage pathway and in nitrogen catabolism.</text>
</comment>
<dbReference type="Proteomes" id="UP000231586">
    <property type="component" value="Unassembled WGS sequence"/>
</dbReference>
<dbReference type="GO" id="GO:0008270">
    <property type="term" value="F:zinc ion binding"/>
    <property type="evidence" value="ECO:0007669"/>
    <property type="project" value="UniProtKB-UniRule"/>
</dbReference>
<dbReference type="Pfam" id="PF00962">
    <property type="entry name" value="A_deaminase"/>
    <property type="match status" value="1"/>
</dbReference>
<dbReference type="PANTHER" id="PTHR43114:SF6">
    <property type="entry name" value="ADENINE DEAMINASE"/>
    <property type="match status" value="1"/>
</dbReference>
<evidence type="ECO:0000256" key="5">
    <source>
        <dbReference type="HAMAP-Rule" id="MF_01962"/>
    </source>
</evidence>
<evidence type="ECO:0000313" key="8">
    <source>
        <dbReference type="Proteomes" id="UP000231586"/>
    </source>
</evidence>
<feature type="binding site" evidence="5">
    <location>
        <position position="279"/>
    </location>
    <ligand>
        <name>substrate</name>
    </ligand>
</feature>
<comment type="catalytic activity">
    <reaction evidence="5">
        <text>adenine + H2O + H(+) = hypoxanthine + NH4(+)</text>
        <dbReference type="Rhea" id="RHEA:23688"/>
        <dbReference type="ChEBI" id="CHEBI:15377"/>
        <dbReference type="ChEBI" id="CHEBI:15378"/>
        <dbReference type="ChEBI" id="CHEBI:16708"/>
        <dbReference type="ChEBI" id="CHEBI:17368"/>
        <dbReference type="ChEBI" id="CHEBI:28938"/>
        <dbReference type="EC" id="3.5.4.2"/>
    </reaction>
</comment>
<evidence type="ECO:0000259" key="6">
    <source>
        <dbReference type="Pfam" id="PF00962"/>
    </source>
</evidence>
<comment type="cofactor">
    <cofactor evidence="5">
        <name>Zn(2+)</name>
        <dbReference type="ChEBI" id="CHEBI:29105"/>
    </cofactor>
    <text evidence="5">Binds 1 zinc ion per subunit.</text>
</comment>
<dbReference type="RefSeq" id="WP_100350595.1">
    <property type="nucleotide sequence ID" value="NZ_PGTZ01000010.1"/>
</dbReference>
<sequence length="343" mass="37380">MTAPRTTPGPLPVAELHLHLDGTLEPEHVLELAARNGVDLPFADIDDLRSRYEFTDLQSFLDLLYTNLTVLRERADFTEMVDRYLERAAAAGVRHAEVSCDVQAHTRRGIPLETVMGGLRDALDRSVATHGVTTRLLVSFWRDGPVDEAFDLLRALVASGIPFDGIGLDSAEVGFPPELFTDVFAFAREHGLHVVAHGGEEGGPEYVTGALDALRAERIDHGIRSLEDDALVERLVAERVPLTVCPLSNVRLRAVDTMADHPLLRMLERGLVVSVHSDDPPYFGGQVDANVDAVVEALGASDEQLAHLARNSFESAFLADDERAGYLAEVDAWLAARGGRAPL</sequence>
<feature type="binding site" evidence="5">
    <location>
        <position position="197"/>
    </location>
    <ligand>
        <name>Zn(2+)</name>
        <dbReference type="ChEBI" id="CHEBI:29105"/>
        <note>catalytic</note>
    </ligand>
</feature>
<feature type="site" description="Important for catalytic activity" evidence="5">
    <location>
        <position position="221"/>
    </location>
</feature>
<evidence type="ECO:0000256" key="2">
    <source>
        <dbReference type="ARBA" id="ARBA00022801"/>
    </source>
</evidence>
<dbReference type="NCBIfam" id="TIGR01430">
    <property type="entry name" value="aden_deam"/>
    <property type="match status" value="1"/>
</dbReference>
<reference evidence="7 8" key="1">
    <citation type="submission" date="2017-11" db="EMBL/GenBank/DDBJ databases">
        <title>Genomic Encyclopedia of Archaeal and Bacterial Type Strains, Phase II (KMG-II): From Individual Species to Whole Genera.</title>
        <authorList>
            <person name="Goeker M."/>
        </authorList>
    </citation>
    <scope>NUCLEOTIDE SEQUENCE [LARGE SCALE GENOMIC DNA]</scope>
    <source>
        <strain evidence="7 8">DSM 22413</strain>
    </source>
</reference>
<comment type="similarity">
    <text evidence="5">Belongs to the metallo-dependent hydrolases superfamily. Adenosine and AMP deaminases family. Adenine deaminase type 2 subfamily.</text>
</comment>
<dbReference type="PANTHER" id="PTHR43114">
    <property type="entry name" value="ADENINE DEAMINASE"/>
    <property type="match status" value="1"/>
</dbReference>
<protein>
    <recommendedName>
        <fullName evidence="5">Adenine deaminase</fullName>
        <shortName evidence="5">ADE</shortName>
        <ecNumber evidence="5">3.5.4.2</ecNumber>
    </recommendedName>
    <alternativeName>
        <fullName evidence="5">Adenine aminohydrolase</fullName>
        <shortName evidence="5">AAH</shortName>
    </alternativeName>
</protein>
<feature type="binding site" evidence="5">
    <location>
        <position position="17"/>
    </location>
    <ligand>
        <name>Zn(2+)</name>
        <dbReference type="ChEBI" id="CHEBI:29105"/>
        <note>catalytic</note>
    </ligand>
</feature>
<dbReference type="EMBL" id="PGTZ01000010">
    <property type="protein sequence ID" value="PJI86547.1"/>
    <property type="molecule type" value="Genomic_DNA"/>
</dbReference>
<keyword evidence="2 5" id="KW-0378">Hydrolase</keyword>
<evidence type="ECO:0000256" key="4">
    <source>
        <dbReference type="ARBA" id="ARBA00023080"/>
    </source>
</evidence>
<dbReference type="EC" id="3.5.4.2" evidence="5"/>
<evidence type="ECO:0000256" key="3">
    <source>
        <dbReference type="ARBA" id="ARBA00022833"/>
    </source>
</evidence>
<feature type="binding site" evidence="5">
    <location>
        <position position="19"/>
    </location>
    <ligand>
        <name>Zn(2+)</name>
        <dbReference type="ChEBI" id="CHEBI:29105"/>
        <note>catalytic</note>
    </ligand>
</feature>
<keyword evidence="1 5" id="KW-0479">Metal-binding</keyword>
<proteinExistence type="inferred from homology"/>
<dbReference type="GO" id="GO:0005829">
    <property type="term" value="C:cytosol"/>
    <property type="evidence" value="ECO:0007669"/>
    <property type="project" value="TreeGrafter"/>
</dbReference>
<dbReference type="Gene3D" id="3.20.20.140">
    <property type="entry name" value="Metal-dependent hydrolases"/>
    <property type="match status" value="1"/>
</dbReference>
<dbReference type="AlphaFoldDB" id="A0A2M8W6J0"/>
<feature type="active site" description="Proton donor" evidence="5">
    <location>
        <position position="200"/>
    </location>
</feature>
<keyword evidence="3 5" id="KW-0862">Zinc</keyword>
<dbReference type="InterPro" id="IPR001365">
    <property type="entry name" value="A_deaminase_dom"/>
</dbReference>
<keyword evidence="8" id="KW-1185">Reference proteome</keyword>
<dbReference type="InterPro" id="IPR032466">
    <property type="entry name" value="Metal_Hydrolase"/>
</dbReference>
<organism evidence="7 8">
    <name type="scientific">Luteimicrobium subarcticum</name>
    <dbReference type="NCBI Taxonomy" id="620910"/>
    <lineage>
        <taxon>Bacteria</taxon>
        <taxon>Bacillati</taxon>
        <taxon>Actinomycetota</taxon>
        <taxon>Actinomycetes</taxon>
        <taxon>Micrococcales</taxon>
        <taxon>Luteimicrobium</taxon>
    </lineage>
</organism>
<dbReference type="GO" id="GO:0009117">
    <property type="term" value="P:nucleotide metabolic process"/>
    <property type="evidence" value="ECO:0007669"/>
    <property type="project" value="UniProtKB-KW"/>
</dbReference>
<comment type="caution">
    <text evidence="7">The sequence shown here is derived from an EMBL/GenBank/DDBJ whole genome shotgun (WGS) entry which is preliminary data.</text>
</comment>
<evidence type="ECO:0000256" key="1">
    <source>
        <dbReference type="ARBA" id="ARBA00022723"/>
    </source>
</evidence>
<dbReference type="GO" id="GO:0006146">
    <property type="term" value="P:adenine catabolic process"/>
    <property type="evidence" value="ECO:0007669"/>
    <property type="project" value="UniProtKB-UniRule"/>
</dbReference>